<evidence type="ECO:0000259" key="7">
    <source>
        <dbReference type="Pfam" id="PF12698"/>
    </source>
</evidence>
<evidence type="ECO:0000256" key="3">
    <source>
        <dbReference type="ARBA" id="ARBA00022692"/>
    </source>
</evidence>
<keyword evidence="2" id="KW-1003">Cell membrane</keyword>
<dbReference type="Gene3D" id="3.40.1710.10">
    <property type="entry name" value="abc type-2 transporter like domain"/>
    <property type="match status" value="1"/>
</dbReference>
<evidence type="ECO:0000256" key="6">
    <source>
        <dbReference type="SAM" id="Phobius"/>
    </source>
</evidence>
<feature type="transmembrane region" description="Helical" evidence="6">
    <location>
        <begin position="21"/>
        <end position="43"/>
    </location>
</feature>
<keyword evidence="4 6" id="KW-1133">Transmembrane helix</keyword>
<dbReference type="AlphaFoldDB" id="A0A1M4WB62"/>
<evidence type="ECO:0000313" key="8">
    <source>
        <dbReference type="EMBL" id="SHE78459.1"/>
    </source>
</evidence>
<evidence type="ECO:0000256" key="4">
    <source>
        <dbReference type="ARBA" id="ARBA00022989"/>
    </source>
</evidence>
<dbReference type="OrthoDB" id="266913at2"/>
<keyword evidence="5 6" id="KW-0472">Membrane</keyword>
<dbReference type="InterPro" id="IPR013525">
    <property type="entry name" value="ABC2_TM"/>
</dbReference>
<gene>
    <name evidence="8" type="ORF">SAMN02746089_00811</name>
</gene>
<accession>A0A1M4WB62</accession>
<comment type="subcellular location">
    <subcellularLocation>
        <location evidence="1">Cell membrane</location>
        <topology evidence="1">Multi-pass membrane protein</topology>
    </subcellularLocation>
</comment>
<dbReference type="InterPro" id="IPR051449">
    <property type="entry name" value="ABC-2_transporter_component"/>
</dbReference>
<keyword evidence="9" id="KW-1185">Reference proteome</keyword>
<proteinExistence type="predicted"/>
<dbReference type="GO" id="GO:0005886">
    <property type="term" value="C:plasma membrane"/>
    <property type="evidence" value="ECO:0007669"/>
    <property type="project" value="UniProtKB-SubCell"/>
</dbReference>
<dbReference type="EMBL" id="FQVH01000005">
    <property type="protein sequence ID" value="SHE78459.1"/>
    <property type="molecule type" value="Genomic_DNA"/>
</dbReference>
<sequence>MKALYIGIKDTLITLRDYKALALIIMMPLILILVLGMALGPVFNSGGLKSFEIALVDNDKGEMSRVFKEKVLDNKEVKKFVRYKEMSEEKAREDIKEGRLPAAIIIPAGFSDDFKNGKKTEMIVLKSPAEELKASIVEQLARSFIETASSAKISTDEVLKKLCFRKTGGNPL</sequence>
<protein>
    <submittedName>
        <fullName evidence="8">ABC-2 family transporter protein</fullName>
    </submittedName>
</protein>
<feature type="domain" description="ABC-2 type transporter transmembrane" evidence="7">
    <location>
        <begin position="21"/>
        <end position="148"/>
    </location>
</feature>
<dbReference type="STRING" id="1121256.SAMN02746089_00811"/>
<evidence type="ECO:0000256" key="5">
    <source>
        <dbReference type="ARBA" id="ARBA00023136"/>
    </source>
</evidence>
<organism evidence="8 9">
    <name type="scientific">Caldanaerobius fijiensis DSM 17918</name>
    <dbReference type="NCBI Taxonomy" id="1121256"/>
    <lineage>
        <taxon>Bacteria</taxon>
        <taxon>Bacillati</taxon>
        <taxon>Bacillota</taxon>
        <taxon>Clostridia</taxon>
        <taxon>Thermoanaerobacterales</taxon>
        <taxon>Thermoanaerobacteraceae</taxon>
        <taxon>Caldanaerobius</taxon>
    </lineage>
</organism>
<dbReference type="Proteomes" id="UP000184088">
    <property type="component" value="Unassembled WGS sequence"/>
</dbReference>
<evidence type="ECO:0000313" key="9">
    <source>
        <dbReference type="Proteomes" id="UP000184088"/>
    </source>
</evidence>
<name>A0A1M4WB62_9THEO</name>
<dbReference type="RefSeq" id="WP_073341952.1">
    <property type="nucleotide sequence ID" value="NZ_FQVH01000005.1"/>
</dbReference>
<dbReference type="Pfam" id="PF12698">
    <property type="entry name" value="ABC2_membrane_3"/>
    <property type="match status" value="1"/>
</dbReference>
<reference evidence="8 9" key="1">
    <citation type="submission" date="2016-11" db="EMBL/GenBank/DDBJ databases">
        <authorList>
            <person name="Jaros S."/>
            <person name="Januszkiewicz K."/>
            <person name="Wedrychowicz H."/>
        </authorList>
    </citation>
    <scope>NUCLEOTIDE SEQUENCE [LARGE SCALE GENOMIC DNA]</scope>
    <source>
        <strain evidence="8 9">DSM 17918</strain>
    </source>
</reference>
<evidence type="ECO:0000256" key="1">
    <source>
        <dbReference type="ARBA" id="ARBA00004651"/>
    </source>
</evidence>
<evidence type="ECO:0000256" key="2">
    <source>
        <dbReference type="ARBA" id="ARBA00022475"/>
    </source>
</evidence>
<keyword evidence="3 6" id="KW-0812">Transmembrane</keyword>
<dbReference type="PANTHER" id="PTHR30294">
    <property type="entry name" value="MEMBRANE COMPONENT OF ABC TRANSPORTER YHHJ-RELATED"/>
    <property type="match status" value="1"/>
</dbReference>
<dbReference type="GO" id="GO:0140359">
    <property type="term" value="F:ABC-type transporter activity"/>
    <property type="evidence" value="ECO:0007669"/>
    <property type="project" value="InterPro"/>
</dbReference>
<dbReference type="PANTHER" id="PTHR30294:SF29">
    <property type="entry name" value="MULTIDRUG ABC TRANSPORTER PERMEASE YBHS-RELATED"/>
    <property type="match status" value="1"/>
</dbReference>